<feature type="transmembrane region" description="Helical" evidence="8">
    <location>
        <begin position="12"/>
        <end position="37"/>
    </location>
</feature>
<keyword evidence="4 8" id="KW-0812">Transmembrane</keyword>
<evidence type="ECO:0000313" key="10">
    <source>
        <dbReference type="Proteomes" id="UP001324634"/>
    </source>
</evidence>
<keyword evidence="7" id="KW-0862">Zinc</keyword>
<evidence type="ECO:0000256" key="7">
    <source>
        <dbReference type="PIRSR" id="PIRSR604254-1"/>
    </source>
</evidence>
<evidence type="ECO:0000256" key="8">
    <source>
        <dbReference type="SAM" id="Phobius"/>
    </source>
</evidence>
<feature type="transmembrane region" description="Helical" evidence="8">
    <location>
        <begin position="161"/>
        <end position="179"/>
    </location>
</feature>
<feature type="transmembrane region" description="Helical" evidence="8">
    <location>
        <begin position="131"/>
        <end position="149"/>
    </location>
</feature>
<feature type="transmembrane region" description="Helical" evidence="8">
    <location>
        <begin position="191"/>
        <end position="208"/>
    </location>
</feature>
<evidence type="ECO:0000256" key="1">
    <source>
        <dbReference type="ARBA" id="ARBA00004651"/>
    </source>
</evidence>
<evidence type="ECO:0000256" key="4">
    <source>
        <dbReference type="ARBA" id="ARBA00022692"/>
    </source>
</evidence>
<proteinExistence type="inferred from homology"/>
<comment type="similarity">
    <text evidence="2">Belongs to the UPF0073 (Hly-III) family.</text>
</comment>
<accession>A0AAX4HLK4</accession>
<dbReference type="GO" id="GO:0140911">
    <property type="term" value="F:pore-forming activity"/>
    <property type="evidence" value="ECO:0007669"/>
    <property type="project" value="InterPro"/>
</dbReference>
<name>A0AAX4HLK4_9BACT</name>
<keyword evidence="3" id="KW-1003">Cell membrane</keyword>
<gene>
    <name evidence="9" type="ORF">SOO65_15730</name>
</gene>
<evidence type="ECO:0000256" key="5">
    <source>
        <dbReference type="ARBA" id="ARBA00022989"/>
    </source>
</evidence>
<dbReference type="NCBIfam" id="TIGR01065">
    <property type="entry name" value="hlyIII"/>
    <property type="match status" value="1"/>
</dbReference>
<reference evidence="9 10" key="1">
    <citation type="submission" date="2023-11" db="EMBL/GenBank/DDBJ databases">
        <title>Peredibacter starrii A3.12.</title>
        <authorList>
            <person name="Mitchell R.J."/>
        </authorList>
    </citation>
    <scope>NUCLEOTIDE SEQUENCE [LARGE SCALE GENOMIC DNA]</scope>
    <source>
        <strain evidence="9 10">A3.12</strain>
    </source>
</reference>
<dbReference type="GO" id="GO:0005886">
    <property type="term" value="C:plasma membrane"/>
    <property type="evidence" value="ECO:0007669"/>
    <property type="project" value="UniProtKB-SubCell"/>
</dbReference>
<dbReference type="KEGG" id="psti:SOO65_15730"/>
<evidence type="ECO:0000256" key="2">
    <source>
        <dbReference type="ARBA" id="ARBA00008488"/>
    </source>
</evidence>
<protein>
    <submittedName>
        <fullName evidence="9">Hemolysin III family protein</fullName>
    </submittedName>
</protein>
<dbReference type="Pfam" id="PF03006">
    <property type="entry name" value="HlyIII"/>
    <property type="match status" value="1"/>
</dbReference>
<keyword evidence="6 8" id="KW-0472">Membrane</keyword>
<feature type="transmembrane region" description="Helical" evidence="8">
    <location>
        <begin position="103"/>
        <end position="124"/>
    </location>
</feature>
<feature type="binding site" evidence="7">
    <location>
        <position position="186"/>
    </location>
    <ligand>
        <name>Zn(2+)</name>
        <dbReference type="ChEBI" id="CHEBI:29105"/>
    </ligand>
</feature>
<evidence type="ECO:0000256" key="6">
    <source>
        <dbReference type="ARBA" id="ARBA00023136"/>
    </source>
</evidence>
<dbReference type="PANTHER" id="PTHR20855">
    <property type="entry name" value="ADIPOR/PROGESTIN RECEPTOR-RELATED"/>
    <property type="match status" value="1"/>
</dbReference>
<keyword evidence="7" id="KW-0479">Metal-binding</keyword>
<organism evidence="9 10">
    <name type="scientific">Peredibacter starrii</name>
    <dbReference type="NCBI Taxonomy" id="28202"/>
    <lineage>
        <taxon>Bacteria</taxon>
        <taxon>Pseudomonadati</taxon>
        <taxon>Bdellovibrionota</taxon>
        <taxon>Bacteriovoracia</taxon>
        <taxon>Bacteriovoracales</taxon>
        <taxon>Bacteriovoracaceae</taxon>
        <taxon>Peredibacter</taxon>
    </lineage>
</organism>
<keyword evidence="10" id="KW-1185">Reference proteome</keyword>
<comment type="subcellular location">
    <subcellularLocation>
        <location evidence="1">Cell membrane</location>
        <topology evidence="1">Multi-pass membrane protein</topology>
    </subcellularLocation>
</comment>
<dbReference type="InterPro" id="IPR004254">
    <property type="entry name" value="AdipoR/HlyIII-related"/>
</dbReference>
<evidence type="ECO:0000313" key="9">
    <source>
        <dbReference type="EMBL" id="WPU64144.1"/>
    </source>
</evidence>
<dbReference type="AlphaFoldDB" id="A0AAX4HLK4"/>
<dbReference type="InterPro" id="IPR005744">
    <property type="entry name" value="Hy-lIII"/>
</dbReference>
<feature type="binding site" evidence="7">
    <location>
        <position position="190"/>
    </location>
    <ligand>
        <name>Zn(2+)</name>
        <dbReference type="ChEBI" id="CHEBI:29105"/>
    </ligand>
</feature>
<keyword evidence="5 8" id="KW-1133">Transmembrane helix</keyword>
<dbReference type="PANTHER" id="PTHR20855:SF3">
    <property type="entry name" value="LD03007P"/>
    <property type="match status" value="1"/>
</dbReference>
<feature type="transmembrane region" description="Helical" evidence="8">
    <location>
        <begin position="43"/>
        <end position="65"/>
    </location>
</feature>
<dbReference type="RefSeq" id="WP_321392373.1">
    <property type="nucleotide sequence ID" value="NZ_CP139487.1"/>
</dbReference>
<evidence type="ECO:0000256" key="3">
    <source>
        <dbReference type="ARBA" id="ARBA00022475"/>
    </source>
</evidence>
<dbReference type="EMBL" id="CP139487">
    <property type="protein sequence ID" value="WPU64144.1"/>
    <property type="molecule type" value="Genomic_DNA"/>
</dbReference>
<dbReference type="Proteomes" id="UP001324634">
    <property type="component" value="Chromosome"/>
</dbReference>
<feature type="binding site" evidence="7">
    <location>
        <position position="64"/>
    </location>
    <ligand>
        <name>Zn(2+)</name>
        <dbReference type="ChEBI" id="CHEBI:29105"/>
    </ligand>
</feature>
<dbReference type="GO" id="GO:0046872">
    <property type="term" value="F:metal ion binding"/>
    <property type="evidence" value="ECO:0007669"/>
    <property type="project" value="UniProtKB-KW"/>
</dbReference>
<sequence>MKGYTLKEEVFNSITHGLGVIFGISALSVLCVLGSYFGSLSHIISYLIYGFSLILLYTSSTLYHALPSPKVKSLFKIFDHSAIYLLIAGTYTPFLILNLKGSFGYTLLAVIWSLAILGIIFKVFFTGRFKVLSTLFYVGMGWIIIFAYVPLKETLRPEGMTWLLVGGLTYTLGTIFYLAKKYRYTHAIWHLFVLLGSIFHFIAVIYGGNFSY</sequence>